<accession>U7QNY2</accession>
<proteinExistence type="predicted"/>
<keyword evidence="2" id="KW-1185">Reference proteome</keyword>
<comment type="caution">
    <text evidence="1">The sequence shown here is derived from an EMBL/GenBank/DDBJ whole genome shotgun (WGS) entry which is preliminary data.</text>
</comment>
<evidence type="ECO:0000313" key="2">
    <source>
        <dbReference type="Proteomes" id="UP000017127"/>
    </source>
</evidence>
<dbReference type="Proteomes" id="UP000017127">
    <property type="component" value="Unassembled WGS sequence"/>
</dbReference>
<dbReference type="EMBL" id="AUZM01000002">
    <property type="protein sequence ID" value="ERT09578.1"/>
    <property type="molecule type" value="Genomic_DNA"/>
</dbReference>
<evidence type="ECO:0000313" key="1">
    <source>
        <dbReference type="EMBL" id="ERT09578.1"/>
    </source>
</evidence>
<dbReference type="AlphaFoldDB" id="U7QNY2"/>
<gene>
    <name evidence="1" type="ORF">M595_0414</name>
</gene>
<protein>
    <submittedName>
        <fullName evidence="1">Uncharacterized protein</fullName>
    </submittedName>
</protein>
<dbReference type="RefSeq" id="WP_023064078.1">
    <property type="nucleotide sequence ID" value="NZ_AUZM01000002.1"/>
</dbReference>
<organism evidence="1 2">
    <name type="scientific">Lyngbya aestuarii BL J</name>
    <dbReference type="NCBI Taxonomy" id="1348334"/>
    <lineage>
        <taxon>Bacteria</taxon>
        <taxon>Bacillati</taxon>
        <taxon>Cyanobacteriota</taxon>
        <taxon>Cyanophyceae</taxon>
        <taxon>Oscillatoriophycideae</taxon>
        <taxon>Oscillatoriales</taxon>
        <taxon>Microcoleaceae</taxon>
        <taxon>Lyngbya</taxon>
    </lineage>
</organism>
<sequence>MSGDLDEILKNNRPQLIEWLRDEYLTLLDQHIIEAKHPRKKPFKNGI</sequence>
<name>U7QNY2_9CYAN</name>
<reference evidence="1 2" key="1">
    <citation type="journal article" date="2013" name="Front. Microbiol.">
        <title>Comparative genomic analyses of the cyanobacterium, Lyngbya aestuarii BL J, a powerful hydrogen producer.</title>
        <authorList>
            <person name="Kothari A."/>
            <person name="Vaughn M."/>
            <person name="Garcia-Pichel F."/>
        </authorList>
    </citation>
    <scope>NUCLEOTIDE SEQUENCE [LARGE SCALE GENOMIC DNA]</scope>
    <source>
        <strain evidence="1 2">BL J</strain>
    </source>
</reference>